<gene>
    <name evidence="1" type="ORF">TWF703_006871</name>
</gene>
<sequence length="420" mass="47225">MPALALPAAIGGPLQMGYSQLAPRLIPTKNYEVFPNWLFEDLSYVNGLQPAPDSEKKPIDRPRIPIFDGPYCLVALWKHGPEGYLSKNNWVGWPLGNPDVDPVNGNVHTYWDNIRDNRNGMSGQCNNLKDLNGNLPRQLSSFRVTGYCECEFFADEDCHPESSRFAAYNREDEAMWRNGKDDNTIQSIKCRYAESWGGVDGFTVTFVDNKTARRPDQVERLGPIPDGASFQGTWSPGVHRIEDSRKCLKVGHPDTGSGNFRVTDVSVVHATCHFYLDENCNEPEGGMDNPLFTLASTGKIEWTDPDGGDARGKNIRSYKCFPGYNIAYHRQSQEIWEYIKRMSSFGFFKKEGPAWPRSQASQREQIGPRTIQKFINNITGNAKSGLRQSGMFDKYKCPSALPISMVSIVLAMSIEKTQEL</sequence>
<organism evidence="1 2">
    <name type="scientific">Orbilia oligospora</name>
    <name type="common">Nematode-trapping fungus</name>
    <name type="synonym">Arthrobotrys oligospora</name>
    <dbReference type="NCBI Taxonomy" id="2813651"/>
    <lineage>
        <taxon>Eukaryota</taxon>
        <taxon>Fungi</taxon>
        <taxon>Dikarya</taxon>
        <taxon>Ascomycota</taxon>
        <taxon>Pezizomycotina</taxon>
        <taxon>Orbiliomycetes</taxon>
        <taxon>Orbiliales</taxon>
        <taxon>Orbiliaceae</taxon>
        <taxon>Orbilia</taxon>
    </lineage>
</organism>
<accession>A0A7C8P3C2</accession>
<evidence type="ECO:0000313" key="1">
    <source>
        <dbReference type="EMBL" id="KAF3145729.1"/>
    </source>
</evidence>
<proteinExistence type="predicted"/>
<dbReference type="AlphaFoldDB" id="A0A7C8P3C2"/>
<reference evidence="1 2" key="1">
    <citation type="submission" date="2019-06" db="EMBL/GenBank/DDBJ databases">
        <authorList>
            <person name="Palmer J.M."/>
        </authorList>
    </citation>
    <scope>NUCLEOTIDE SEQUENCE [LARGE SCALE GENOMIC DNA]</scope>
    <source>
        <strain evidence="1 2">TWF703</strain>
    </source>
</reference>
<name>A0A7C8P3C2_ORBOL</name>
<protein>
    <submittedName>
        <fullName evidence="1">Uncharacterized protein</fullName>
    </submittedName>
</protein>
<dbReference type="Proteomes" id="UP000480548">
    <property type="component" value="Unassembled WGS sequence"/>
</dbReference>
<dbReference type="EMBL" id="WIQZ01000004">
    <property type="protein sequence ID" value="KAF3145729.1"/>
    <property type="molecule type" value="Genomic_DNA"/>
</dbReference>
<evidence type="ECO:0000313" key="2">
    <source>
        <dbReference type="Proteomes" id="UP000480548"/>
    </source>
</evidence>
<comment type="caution">
    <text evidence="1">The sequence shown here is derived from an EMBL/GenBank/DDBJ whole genome shotgun (WGS) entry which is preliminary data.</text>
</comment>